<keyword evidence="6" id="KW-0378">Hydrolase</keyword>
<keyword evidence="7" id="KW-0788">Thiol protease</keyword>
<dbReference type="PANTHER" id="PTHR24006:SF758">
    <property type="entry name" value="UBIQUITIN CARBOXYL-TERMINAL HYDROLASE 36"/>
    <property type="match status" value="1"/>
</dbReference>
<dbReference type="Ensembl" id="ENSLLET00000039215.1">
    <property type="protein sequence ID" value="ENSLLEP00000037766.1"/>
    <property type="gene ID" value="ENSLLEG00000023908.1"/>
</dbReference>
<dbReference type="GO" id="GO:0004843">
    <property type="term" value="F:cysteine-type deubiquitinase activity"/>
    <property type="evidence" value="ECO:0007669"/>
    <property type="project" value="UniProtKB-EC"/>
</dbReference>
<dbReference type="SUPFAM" id="SSF54001">
    <property type="entry name" value="Cysteine proteinases"/>
    <property type="match status" value="1"/>
</dbReference>
<dbReference type="OrthoDB" id="420187at2759"/>
<protein>
    <recommendedName>
        <fullName evidence="8">Ubiquitin carboxyl-terminal hydrolase 36</fullName>
        <ecNumber evidence="3">3.4.19.12</ecNumber>
    </recommendedName>
    <alternativeName>
        <fullName evidence="11">Deubiquitinating enzyme 36</fullName>
    </alternativeName>
    <alternativeName>
        <fullName evidence="10">Protein scrawny</fullName>
    </alternativeName>
    <alternativeName>
        <fullName evidence="9">Ubiquitin thioesterase 36</fullName>
    </alternativeName>
    <alternativeName>
        <fullName evidence="12">Ubiquitin-specific-processing protease 36</fullName>
    </alternativeName>
</protein>
<evidence type="ECO:0000256" key="9">
    <source>
        <dbReference type="ARBA" id="ARBA00041300"/>
    </source>
</evidence>
<comment type="catalytic activity">
    <reaction evidence="1">
        <text>Thiol-dependent hydrolysis of ester, thioester, amide, peptide and isopeptide bonds formed by the C-terminal Gly of ubiquitin (a 76-residue protein attached to proteins as an intracellular targeting signal).</text>
        <dbReference type="EC" id="3.4.19.12"/>
    </reaction>
</comment>
<name>A0A8C5QGE0_9ANUR</name>
<evidence type="ECO:0000256" key="5">
    <source>
        <dbReference type="ARBA" id="ARBA00022786"/>
    </source>
</evidence>
<dbReference type="InterPro" id="IPR028889">
    <property type="entry name" value="USP"/>
</dbReference>
<proteinExistence type="inferred from homology"/>
<reference evidence="15" key="2">
    <citation type="submission" date="2025-09" db="UniProtKB">
        <authorList>
            <consortium name="Ensembl"/>
        </authorList>
    </citation>
    <scope>IDENTIFICATION</scope>
</reference>
<evidence type="ECO:0000256" key="3">
    <source>
        <dbReference type="ARBA" id="ARBA00012759"/>
    </source>
</evidence>
<feature type="domain" description="USP" evidence="14">
    <location>
        <begin position="11"/>
        <end position="306"/>
    </location>
</feature>
<dbReference type="PROSITE" id="PS00972">
    <property type="entry name" value="USP_1"/>
    <property type="match status" value="1"/>
</dbReference>
<dbReference type="InterPro" id="IPR018200">
    <property type="entry name" value="USP_CS"/>
</dbReference>
<dbReference type="GO" id="GO:0005634">
    <property type="term" value="C:nucleus"/>
    <property type="evidence" value="ECO:0007669"/>
    <property type="project" value="TreeGrafter"/>
</dbReference>
<organism evidence="15 16">
    <name type="scientific">Leptobrachium leishanense</name>
    <name type="common">Leishan spiny toad</name>
    <dbReference type="NCBI Taxonomy" id="445787"/>
    <lineage>
        <taxon>Eukaryota</taxon>
        <taxon>Metazoa</taxon>
        <taxon>Chordata</taxon>
        <taxon>Craniata</taxon>
        <taxon>Vertebrata</taxon>
        <taxon>Euteleostomi</taxon>
        <taxon>Amphibia</taxon>
        <taxon>Batrachia</taxon>
        <taxon>Anura</taxon>
        <taxon>Pelobatoidea</taxon>
        <taxon>Megophryidae</taxon>
        <taxon>Leptobrachium</taxon>
    </lineage>
</organism>
<dbReference type="Proteomes" id="UP000694569">
    <property type="component" value="Unplaced"/>
</dbReference>
<keyword evidence="5" id="KW-0833">Ubl conjugation pathway</keyword>
<evidence type="ECO:0000256" key="6">
    <source>
        <dbReference type="ARBA" id="ARBA00022801"/>
    </source>
</evidence>
<dbReference type="InterPro" id="IPR001394">
    <property type="entry name" value="Peptidase_C19_UCH"/>
</dbReference>
<feature type="region of interest" description="Disordered" evidence="13">
    <location>
        <begin position="386"/>
        <end position="426"/>
    </location>
</feature>
<dbReference type="PANTHER" id="PTHR24006">
    <property type="entry name" value="UBIQUITIN CARBOXYL-TERMINAL HYDROLASE"/>
    <property type="match status" value="1"/>
</dbReference>
<reference evidence="15" key="1">
    <citation type="submission" date="2025-08" db="UniProtKB">
        <authorList>
            <consortium name="Ensembl"/>
        </authorList>
    </citation>
    <scope>IDENTIFICATION</scope>
</reference>
<evidence type="ECO:0000256" key="1">
    <source>
        <dbReference type="ARBA" id="ARBA00000707"/>
    </source>
</evidence>
<dbReference type="GO" id="GO:0006508">
    <property type="term" value="P:proteolysis"/>
    <property type="evidence" value="ECO:0007669"/>
    <property type="project" value="UniProtKB-KW"/>
</dbReference>
<keyword evidence="16" id="KW-1185">Reference proteome</keyword>
<evidence type="ECO:0000256" key="7">
    <source>
        <dbReference type="ARBA" id="ARBA00022807"/>
    </source>
</evidence>
<dbReference type="InterPro" id="IPR038765">
    <property type="entry name" value="Papain-like_cys_pep_sf"/>
</dbReference>
<dbReference type="GeneTree" id="ENSGT00940000154596"/>
<evidence type="ECO:0000256" key="2">
    <source>
        <dbReference type="ARBA" id="ARBA00009085"/>
    </source>
</evidence>
<evidence type="ECO:0000256" key="4">
    <source>
        <dbReference type="ARBA" id="ARBA00022670"/>
    </source>
</evidence>
<evidence type="ECO:0000256" key="11">
    <source>
        <dbReference type="ARBA" id="ARBA00042420"/>
    </source>
</evidence>
<dbReference type="Gene3D" id="3.90.70.10">
    <property type="entry name" value="Cysteine proteinases"/>
    <property type="match status" value="1"/>
</dbReference>
<dbReference type="FunFam" id="3.90.70.10:FF:000119">
    <property type="entry name" value="Ubiquitin specific peptidase 36"/>
    <property type="match status" value="1"/>
</dbReference>
<dbReference type="PROSITE" id="PS50235">
    <property type="entry name" value="USP_3"/>
    <property type="match status" value="1"/>
</dbReference>
<dbReference type="GO" id="GO:0042981">
    <property type="term" value="P:regulation of apoptotic process"/>
    <property type="evidence" value="ECO:0007669"/>
    <property type="project" value="TreeGrafter"/>
</dbReference>
<evidence type="ECO:0000313" key="15">
    <source>
        <dbReference type="Ensembl" id="ENSLLEP00000037766.1"/>
    </source>
</evidence>
<accession>A0A8C5QGE0</accession>
<evidence type="ECO:0000256" key="8">
    <source>
        <dbReference type="ARBA" id="ARBA00039432"/>
    </source>
</evidence>
<dbReference type="EC" id="3.4.19.12" evidence="3"/>
<evidence type="ECO:0000313" key="16">
    <source>
        <dbReference type="Proteomes" id="UP000694569"/>
    </source>
</evidence>
<comment type="similarity">
    <text evidence="2">Belongs to the peptidase C19 family.</text>
</comment>
<dbReference type="Pfam" id="PF00443">
    <property type="entry name" value="UCH"/>
    <property type="match status" value="1"/>
</dbReference>
<sequence length="463" mass="51657">MKWERVTRVGAGLQNLGNTCYVNSVLQCLTYTPPLANYFLSKEHSCNCEQEGFCMLCLMQDHVINALNNSGKIIEPTSVVCQLQQIASQFIPGKPADARNFLRHSLLAMHNAFLRRPDALDRETLVEKIFDTHVRSQLTCSICKTSYSTVTSVIDLVLPIKDADTINEALELYIKPENLNNCRCTNCNKVSVSREFSITKISNILMLCVNRMDISTGKTNTKHVSYPEHLNLQPYMIQNTGEPEMYTLYAALVHADYVDQDQVGHGYSYIKAGDGQWYKMNDSDVRPATVTEVLSQKPHLLFYMRNPESCAGPSPRPCMDPPSRPAHSRSVSLVMKTSRVKRTCYTTLNGKLMEGHRGGRFSPYPIPSSVKRAVYFSSTTSCPGPVKHMNREKNGNPESCAGPSPRPCMNLPRGPAHSSSGSLKVKTSRVKQSFCTTLNGKVMQSQRGGRFSPYPIPSLVKRA</sequence>
<dbReference type="GO" id="GO:0005829">
    <property type="term" value="C:cytosol"/>
    <property type="evidence" value="ECO:0007669"/>
    <property type="project" value="TreeGrafter"/>
</dbReference>
<evidence type="ECO:0000256" key="13">
    <source>
        <dbReference type="SAM" id="MobiDB-lite"/>
    </source>
</evidence>
<keyword evidence="4" id="KW-0645">Protease</keyword>
<evidence type="ECO:0000259" key="14">
    <source>
        <dbReference type="PROSITE" id="PS50235"/>
    </source>
</evidence>
<evidence type="ECO:0000256" key="10">
    <source>
        <dbReference type="ARBA" id="ARBA00042154"/>
    </source>
</evidence>
<dbReference type="AlphaFoldDB" id="A0A8C5QGE0"/>
<dbReference type="InterPro" id="IPR050164">
    <property type="entry name" value="Peptidase_C19"/>
</dbReference>
<evidence type="ECO:0000256" key="12">
    <source>
        <dbReference type="ARBA" id="ARBA00043009"/>
    </source>
</evidence>
<dbReference type="GO" id="GO:0016579">
    <property type="term" value="P:protein deubiquitination"/>
    <property type="evidence" value="ECO:0007669"/>
    <property type="project" value="InterPro"/>
</dbReference>